<dbReference type="InterPro" id="IPR018253">
    <property type="entry name" value="DnaJ_domain_CS"/>
</dbReference>
<keyword evidence="7 9" id="KW-0346">Stress response</keyword>
<dbReference type="SUPFAM" id="SSF49493">
    <property type="entry name" value="HSP40/DnaJ peptide-binding domain"/>
    <property type="match status" value="2"/>
</dbReference>
<dbReference type="CDD" id="cd10747">
    <property type="entry name" value="DnaJ_C"/>
    <property type="match status" value="1"/>
</dbReference>
<evidence type="ECO:0000256" key="2">
    <source>
        <dbReference type="ARBA" id="ARBA00022705"/>
    </source>
</evidence>
<evidence type="ECO:0000256" key="5">
    <source>
        <dbReference type="ARBA" id="ARBA00022771"/>
    </source>
</evidence>
<dbReference type="Gene3D" id="2.10.230.10">
    <property type="entry name" value="Heat shock protein DnaJ, cysteine-rich domain"/>
    <property type="match status" value="1"/>
</dbReference>
<dbReference type="Pfam" id="PF00226">
    <property type="entry name" value="DnaJ"/>
    <property type="match status" value="1"/>
</dbReference>
<evidence type="ECO:0000256" key="7">
    <source>
        <dbReference type="ARBA" id="ARBA00023016"/>
    </source>
</evidence>
<dbReference type="InterPro" id="IPR012724">
    <property type="entry name" value="DnaJ"/>
</dbReference>
<dbReference type="CDD" id="cd10719">
    <property type="entry name" value="DnaJ_zf"/>
    <property type="match status" value="1"/>
</dbReference>
<evidence type="ECO:0000259" key="11">
    <source>
        <dbReference type="PROSITE" id="PS50076"/>
    </source>
</evidence>
<keyword evidence="8 9" id="KW-0143">Chaperone</keyword>
<evidence type="ECO:0000256" key="4">
    <source>
        <dbReference type="ARBA" id="ARBA00022737"/>
    </source>
</evidence>
<sequence length="369" mass="42543">MSKKVDYYQTLGISKSANNIEIKRAYKRLAIKYHPDHNQGNIKSEEKFKEIKEAYEVLIDPKKRSMYDQYGFESENYSNDTNDFYKNSTSFNDIFGDIFSDIFNTKSNKKADDIKYNLEIDLEDSVLGVKKEINIPILDICEYCKGSGSNKGKVIKCNNCNGSGQIQTKQGFFIVQQVCYCCNGNGKIIKDPCIYCNGDIYIKKNKNFIIKLPHGINDGDYIKISGKGNINNNLNRGDIYIYIKIKSHPIFTRENNNLYCEIPINFYIAALGGEIEIPTLNNKIKLKIPSETQNGKLFKIKGKGIKNYKNNYIGDLICKVIIETPINLNEKQKFFLKELGKSFLDSNEQENNPKYKIFFNKIKRFFNNI</sequence>
<evidence type="ECO:0000256" key="10">
    <source>
        <dbReference type="PROSITE-ProRule" id="PRU00546"/>
    </source>
</evidence>
<dbReference type="NCBIfam" id="NF008035">
    <property type="entry name" value="PRK10767.1"/>
    <property type="match status" value="1"/>
</dbReference>
<dbReference type="Gene3D" id="2.60.260.20">
    <property type="entry name" value="Urease metallochaperone UreE, N-terminal domain"/>
    <property type="match status" value="2"/>
</dbReference>
<dbReference type="RefSeq" id="WP_250672583.1">
    <property type="nucleotide sequence ID" value="NZ_JAKMAI010000001.1"/>
</dbReference>
<dbReference type="InterPro" id="IPR002939">
    <property type="entry name" value="DnaJ_C"/>
</dbReference>
<comment type="similarity">
    <text evidence="9">Belongs to the DnaJ family.</text>
</comment>
<keyword evidence="3 9" id="KW-0479">Metal-binding</keyword>
<feature type="binding site" evidence="9">
    <location>
        <position position="160"/>
    </location>
    <ligand>
        <name>Zn(2+)</name>
        <dbReference type="ChEBI" id="CHEBI:29105"/>
        <label>2</label>
    </ligand>
</feature>
<dbReference type="InterPro" id="IPR036410">
    <property type="entry name" value="HSP_DnaJ_Cys-rich_dom_sf"/>
</dbReference>
<gene>
    <name evidence="9" type="primary">dnaJ</name>
    <name evidence="13" type="ORF">L7J86_00050</name>
</gene>
<dbReference type="Gene3D" id="1.10.287.110">
    <property type="entry name" value="DnaJ domain"/>
    <property type="match status" value="1"/>
</dbReference>
<feature type="domain" description="CR-type" evidence="12">
    <location>
        <begin position="128"/>
        <end position="205"/>
    </location>
</feature>
<evidence type="ECO:0000313" key="13">
    <source>
        <dbReference type="EMBL" id="MCM0158218.1"/>
    </source>
</evidence>
<comment type="caution">
    <text evidence="9">Lacks conserved residue(s) required for the propagation of feature annotation.</text>
</comment>
<reference evidence="13" key="1">
    <citation type="submission" date="2022-01" db="EMBL/GenBank/DDBJ databases">
        <title>Genome assemble of Metamasius hemipterus Nardonella endosymbiont.</title>
        <authorList>
            <person name="Palmieri L."/>
            <person name="Pavarini R."/>
            <person name="Sharma P."/>
        </authorList>
    </citation>
    <scope>NUCLEOTIDE SEQUENCE [LARGE SCALE GENOMIC DNA]</scope>
    <source>
        <strain evidence="13">NARMHE1</strain>
    </source>
</reference>
<feature type="binding site" evidence="9">
    <location>
        <position position="182"/>
    </location>
    <ligand>
        <name>Zn(2+)</name>
        <dbReference type="ChEBI" id="CHEBI:29105"/>
        <label>2</label>
    </ligand>
</feature>
<dbReference type="InterPro" id="IPR008971">
    <property type="entry name" value="HSP40/DnaJ_pept-bd"/>
</dbReference>
<keyword evidence="14" id="KW-1185">Reference proteome</keyword>
<feature type="binding site" evidence="9">
    <location>
        <position position="196"/>
    </location>
    <ligand>
        <name>Zn(2+)</name>
        <dbReference type="ChEBI" id="CHEBI:29105"/>
        <label>1</label>
    </ligand>
</feature>
<comment type="subcellular location">
    <subcellularLocation>
        <location evidence="9">Cytoplasm</location>
    </subcellularLocation>
</comment>
<feature type="binding site" evidence="9">
    <location>
        <position position="179"/>
    </location>
    <ligand>
        <name>Zn(2+)</name>
        <dbReference type="ChEBI" id="CHEBI:29105"/>
        <label>2</label>
    </ligand>
</feature>
<protein>
    <recommendedName>
        <fullName evidence="9">Chaperone protein DnaJ</fullName>
    </recommendedName>
</protein>
<evidence type="ECO:0000256" key="6">
    <source>
        <dbReference type="ARBA" id="ARBA00022833"/>
    </source>
</evidence>
<proteinExistence type="inferred from homology"/>
<dbReference type="PROSITE" id="PS51188">
    <property type="entry name" value="ZF_CR"/>
    <property type="match status" value="1"/>
</dbReference>
<dbReference type="EMBL" id="JAKMAI010000001">
    <property type="protein sequence ID" value="MCM0158218.1"/>
    <property type="molecule type" value="Genomic_DNA"/>
</dbReference>
<comment type="function">
    <text evidence="9">Participates actively in the response to hyperosmotic and heat shock by preventing the aggregation of stress-denatured proteins and by disaggregating proteins, also in an autonomous, DnaK-independent fashion. Unfolded proteins bind initially to DnaJ; upon interaction with the DnaJ-bound protein, DnaK hydrolyzes its bound ATP, resulting in the formation of a stable complex. GrpE releases ADP from DnaK; ATP binding to DnaK triggers the release of the substrate protein, thus completing the reaction cycle. Several rounds of ATP-dependent interactions between DnaJ, DnaK and GrpE are required for fully efficient folding. Also involved, together with DnaK and GrpE, in the DNA replication of plasmids through activation of initiation proteins.</text>
</comment>
<dbReference type="InterPro" id="IPR001305">
    <property type="entry name" value="HSP_DnaJ_Cys-rich_dom"/>
</dbReference>
<feature type="domain" description="J" evidence="11">
    <location>
        <begin position="6"/>
        <end position="71"/>
    </location>
</feature>
<dbReference type="PROSITE" id="PS00636">
    <property type="entry name" value="DNAJ_1"/>
    <property type="match status" value="1"/>
</dbReference>
<keyword evidence="1 9" id="KW-0963">Cytoplasm</keyword>
<feature type="binding site" evidence="9">
    <location>
        <position position="157"/>
    </location>
    <ligand>
        <name>Zn(2+)</name>
        <dbReference type="ChEBI" id="CHEBI:29105"/>
        <label>2</label>
    </ligand>
</feature>
<dbReference type="Pfam" id="PF01556">
    <property type="entry name" value="DnaJ_C"/>
    <property type="match status" value="1"/>
</dbReference>
<keyword evidence="5 9" id="KW-0863">Zinc-finger</keyword>
<evidence type="ECO:0000313" key="14">
    <source>
        <dbReference type="Proteomes" id="UP001203831"/>
    </source>
</evidence>
<dbReference type="PROSITE" id="PS50076">
    <property type="entry name" value="DNAJ_2"/>
    <property type="match status" value="1"/>
</dbReference>
<dbReference type="CDD" id="cd06257">
    <property type="entry name" value="DnaJ"/>
    <property type="match status" value="1"/>
</dbReference>
<feature type="binding site" evidence="9">
    <location>
        <position position="141"/>
    </location>
    <ligand>
        <name>Zn(2+)</name>
        <dbReference type="ChEBI" id="CHEBI:29105"/>
        <label>1</label>
    </ligand>
</feature>
<dbReference type="PRINTS" id="PR00625">
    <property type="entry name" value="JDOMAIN"/>
</dbReference>
<evidence type="ECO:0000256" key="8">
    <source>
        <dbReference type="ARBA" id="ARBA00023186"/>
    </source>
</evidence>
<dbReference type="SUPFAM" id="SSF46565">
    <property type="entry name" value="Chaperone J-domain"/>
    <property type="match status" value="1"/>
</dbReference>
<dbReference type="InterPro" id="IPR036869">
    <property type="entry name" value="J_dom_sf"/>
</dbReference>
<dbReference type="InterPro" id="IPR001623">
    <property type="entry name" value="DnaJ_domain"/>
</dbReference>
<feature type="binding site" evidence="9">
    <location>
        <position position="193"/>
    </location>
    <ligand>
        <name>Zn(2+)</name>
        <dbReference type="ChEBI" id="CHEBI:29105"/>
        <label>1</label>
    </ligand>
</feature>
<dbReference type="Proteomes" id="UP001203831">
    <property type="component" value="Unassembled WGS sequence"/>
</dbReference>
<keyword evidence="6 9" id="KW-0862">Zinc</keyword>
<feature type="zinc finger region" description="CR-type" evidence="10">
    <location>
        <begin position="128"/>
        <end position="205"/>
    </location>
</feature>
<evidence type="ECO:0000256" key="9">
    <source>
        <dbReference type="HAMAP-Rule" id="MF_01152"/>
    </source>
</evidence>
<feature type="binding site" evidence="9">
    <location>
        <position position="144"/>
    </location>
    <ligand>
        <name>Zn(2+)</name>
        <dbReference type="ChEBI" id="CHEBI:29105"/>
        <label>1</label>
    </ligand>
</feature>
<comment type="caution">
    <text evidence="13">The sequence shown here is derived from an EMBL/GenBank/DDBJ whole genome shotgun (WGS) entry which is preliminary data.</text>
</comment>
<evidence type="ECO:0000259" key="12">
    <source>
        <dbReference type="PROSITE" id="PS51188"/>
    </source>
</evidence>
<accession>A0ABT0TX15</accession>
<dbReference type="PANTHER" id="PTHR43096">
    <property type="entry name" value="DNAJ HOMOLOG 1, MITOCHONDRIAL-RELATED"/>
    <property type="match status" value="1"/>
</dbReference>
<organism evidence="13 14">
    <name type="scientific">endosymbiont of Metamasius hemipterus</name>
    <dbReference type="NCBI Taxonomy" id="204627"/>
    <lineage>
        <taxon>Bacteria</taxon>
        <taxon>Pseudomonadati</taxon>
        <taxon>Pseudomonadota</taxon>
        <taxon>Gammaproteobacteria</taxon>
        <taxon>Candidatus Nardonella</taxon>
    </lineage>
</organism>
<dbReference type="PANTHER" id="PTHR43096:SF48">
    <property type="entry name" value="CHAPERONE PROTEIN DNAJ"/>
    <property type="match status" value="1"/>
</dbReference>
<dbReference type="Pfam" id="PF00684">
    <property type="entry name" value="DnaJ_CXXCXGXG"/>
    <property type="match status" value="1"/>
</dbReference>
<dbReference type="SMART" id="SM00271">
    <property type="entry name" value="DnaJ"/>
    <property type="match status" value="1"/>
</dbReference>
<evidence type="ECO:0000256" key="1">
    <source>
        <dbReference type="ARBA" id="ARBA00022490"/>
    </source>
</evidence>
<keyword evidence="2 9" id="KW-0235">DNA replication</keyword>
<dbReference type="SUPFAM" id="SSF57938">
    <property type="entry name" value="DnaJ/Hsp40 cysteine-rich domain"/>
    <property type="match status" value="1"/>
</dbReference>
<evidence type="ECO:0000256" key="3">
    <source>
        <dbReference type="ARBA" id="ARBA00022723"/>
    </source>
</evidence>
<name>A0ABT0TX15_9GAMM</name>
<dbReference type="HAMAP" id="MF_01152">
    <property type="entry name" value="DnaJ"/>
    <property type="match status" value="1"/>
</dbReference>
<comment type="subunit">
    <text evidence="9">Homodimer.</text>
</comment>
<keyword evidence="4 9" id="KW-0677">Repeat</keyword>
<comment type="cofactor">
    <cofactor evidence="9">
        <name>Zn(2+)</name>
        <dbReference type="ChEBI" id="CHEBI:29105"/>
    </cofactor>
    <text evidence="9">Binds 2 Zn(2+) ions per monomer.</text>
</comment>
<comment type="domain">
    <text evidence="9">The J domain is necessary and sufficient to stimulate DnaK ATPase activity. Zinc center 1 plays an important role in the autonomous, DnaK-independent chaperone activity of DnaJ. Zinc center 2 is essential for interaction with DnaK and for DnaJ activity.</text>
</comment>